<keyword evidence="1" id="KW-0812">Transmembrane</keyword>
<evidence type="ECO:0000259" key="2">
    <source>
        <dbReference type="Pfam" id="PF13200"/>
    </source>
</evidence>
<feature type="transmembrane region" description="Helical" evidence="1">
    <location>
        <begin position="12"/>
        <end position="32"/>
    </location>
</feature>
<protein>
    <submittedName>
        <fullName evidence="3">Hypothetical cytosolic protein</fullName>
    </submittedName>
</protein>
<gene>
    <name evidence="3" type="ordered locus">BH0165</name>
</gene>
<dbReference type="Pfam" id="PF13200">
    <property type="entry name" value="DUF4015"/>
    <property type="match status" value="1"/>
</dbReference>
<evidence type="ECO:0000313" key="3">
    <source>
        <dbReference type="EMBL" id="AAX16682.1"/>
    </source>
</evidence>
<evidence type="ECO:0000256" key="1">
    <source>
        <dbReference type="SAM" id="Phobius"/>
    </source>
</evidence>
<evidence type="ECO:0000313" key="4">
    <source>
        <dbReference type="Proteomes" id="UP000008834"/>
    </source>
</evidence>
<proteinExistence type="predicted"/>
<accession>A0AA34R3K8</accession>
<dbReference type="AlphaFoldDB" id="A0AA34R3K8"/>
<keyword evidence="1" id="KW-0472">Membrane</keyword>
<dbReference type="InterPro" id="IPR017853">
    <property type="entry name" value="GH"/>
</dbReference>
<organism evidence="3 4">
    <name type="scientific">Borrelia hermsii (strain HS1 / DAH)</name>
    <dbReference type="NCBI Taxonomy" id="314723"/>
    <lineage>
        <taxon>Bacteria</taxon>
        <taxon>Pseudomonadati</taxon>
        <taxon>Spirochaetota</taxon>
        <taxon>Spirochaetia</taxon>
        <taxon>Spirochaetales</taxon>
        <taxon>Borreliaceae</taxon>
        <taxon>Borrelia</taxon>
    </lineage>
</organism>
<dbReference type="InterPro" id="IPR025275">
    <property type="entry name" value="DUF4015"/>
</dbReference>
<sequence>MDVIYMKLNACIMFLYIICLLFSYFFLCFHLYSLDETRYFKKGDLFFIHKGALYKKHNNTIFKVEPKGLETRWVYPFVKPVPKRITSVYEEFYSPNSLLTTGDSVYVSHNYFKSFIKLVSNEKFNKNSYITSSALSRGEYKHIAIGTSNSGLYLSVNDNLTFKSLNSLIAKIYLGAGYYDMISAIEFSRNNTNELYCSYGIYGDIILINTALGVVKQLTFPFKKQIVRIIDLSDAKMEKLLVRTYDNHFYSYVNGKWTFDGHFSVYGEDTLEKLKRMNLASNKGSIYLTAYTLRNKTAIDERFEFIKRLGMNAVIIDFKDDSGILTYLSKLALPNKMKAVKNLIDVPYILNKAKELGIYVIARVVVFKDSKLYFYNNCEYALWNKKTNQPWANIVKVKHGDFFKSLQKEHWVDLFSQDTWDYNLSIAKEIQSLGVNEIQFDYIRFPTDGPVSLITSRFNKYNMRAIDALESFLIMARKSISIPISIDIYGNNGWFITNSIGQNISMIADYVDVISPMFYPSHYTNDFLKHELYYTTRAYKIYREGSNRASVFSSGNVIIRPYVQAFLLGSERRVSEKVYLEYFSHQLRGVKESLGNGFSLWNASNIYYMVKGNLSEFLGFS</sequence>
<dbReference type="Gene3D" id="3.20.20.80">
    <property type="entry name" value="Glycosidases"/>
    <property type="match status" value="1"/>
</dbReference>
<keyword evidence="1" id="KW-1133">Transmembrane helix</keyword>
<dbReference type="Proteomes" id="UP000008834">
    <property type="component" value="Chromosome"/>
</dbReference>
<dbReference type="KEGG" id="bhr:BH0165"/>
<reference evidence="4" key="1">
    <citation type="submission" date="2004-12" db="EMBL/GenBank/DDBJ databases">
        <title>The genome sequence of Borrelia hermsii and Borrelia turicatae: comparative analysis of two agents of endemic N. America relapsing fever.</title>
        <authorList>
            <person name="Porcella S.F."/>
            <person name="Raffel S.J."/>
            <person name="Schrumpf M.E."/>
            <person name="Montgomery B."/>
            <person name="Smith T."/>
            <person name="Schwan T.G."/>
        </authorList>
    </citation>
    <scope>NUCLEOTIDE SEQUENCE [LARGE SCALE GENOMIC DNA]</scope>
    <source>
        <strain evidence="4">HS1 / DAH</strain>
    </source>
</reference>
<feature type="domain" description="DUF4015" evidence="2">
    <location>
        <begin position="285"/>
        <end position="607"/>
    </location>
</feature>
<dbReference type="SUPFAM" id="SSF51445">
    <property type="entry name" value="(Trans)glycosidases"/>
    <property type="match status" value="1"/>
</dbReference>
<dbReference type="EMBL" id="CP000048">
    <property type="protein sequence ID" value="AAX16682.1"/>
    <property type="molecule type" value="Genomic_DNA"/>
</dbReference>
<name>A0AA34R3K8_BORHD</name>